<dbReference type="EMBL" id="FZPD01000002">
    <property type="protein sequence ID" value="SNS71742.1"/>
    <property type="molecule type" value="Genomic_DNA"/>
</dbReference>
<protein>
    <recommendedName>
        <fullName evidence="4">Salt-induced outer membrane protein</fullName>
    </recommendedName>
</protein>
<evidence type="ECO:0000256" key="1">
    <source>
        <dbReference type="SAM" id="SignalP"/>
    </source>
</evidence>
<gene>
    <name evidence="2" type="ORF">SAMN05421640_0975</name>
</gene>
<accession>A0A239GSB9</accession>
<proteinExistence type="predicted"/>
<dbReference type="AlphaFoldDB" id="A0A239GSB9"/>
<evidence type="ECO:0000313" key="2">
    <source>
        <dbReference type="EMBL" id="SNS71742.1"/>
    </source>
</evidence>
<keyword evidence="3" id="KW-1185">Reference proteome</keyword>
<dbReference type="RefSeq" id="WP_089355745.1">
    <property type="nucleotide sequence ID" value="NZ_FZPD01000002.1"/>
</dbReference>
<sequence length="266" mass="30514">MKILLRISLLLVFLQIFSSAQAQILHTESFTVILDSTRRMKGSIVPDFNYKNLRKDLFSFENTADLSAKIGKNALTVANKVELSKFGDETLVSGGYIYAEYRNVMEKKQSIELYSQVHWAEARGMERKYAFGVNSRWRIVNRPTLGFFVGIGPFYEFERWNFDGVANAEAIVDTTPIETENIKLGSYASLKYAPFDKIFLDISIYYQSRFDELVSTPRFASSSRFTYQFSKIVGLSLIYQNIYDPTPTVPIDKLYNNIISGFTITF</sequence>
<evidence type="ECO:0000313" key="3">
    <source>
        <dbReference type="Proteomes" id="UP000198393"/>
    </source>
</evidence>
<name>A0A239GSB9_EKHLU</name>
<feature type="chain" id="PRO_5012014681" description="Salt-induced outer membrane protein" evidence="1">
    <location>
        <begin position="23"/>
        <end position="266"/>
    </location>
</feature>
<dbReference type="OrthoDB" id="6118633at2"/>
<evidence type="ECO:0008006" key="4">
    <source>
        <dbReference type="Google" id="ProtNLM"/>
    </source>
</evidence>
<reference evidence="2 3" key="1">
    <citation type="submission" date="2017-06" db="EMBL/GenBank/DDBJ databases">
        <authorList>
            <person name="Kim H.J."/>
            <person name="Triplett B.A."/>
        </authorList>
    </citation>
    <scope>NUCLEOTIDE SEQUENCE [LARGE SCALE GENOMIC DNA]</scope>
    <source>
        <strain evidence="2 3">DSM 19307</strain>
    </source>
</reference>
<dbReference type="Proteomes" id="UP000198393">
    <property type="component" value="Unassembled WGS sequence"/>
</dbReference>
<keyword evidence="1" id="KW-0732">Signal</keyword>
<feature type="signal peptide" evidence="1">
    <location>
        <begin position="1"/>
        <end position="22"/>
    </location>
</feature>
<organism evidence="2 3">
    <name type="scientific">Ekhidna lutea</name>
    <dbReference type="NCBI Taxonomy" id="447679"/>
    <lineage>
        <taxon>Bacteria</taxon>
        <taxon>Pseudomonadati</taxon>
        <taxon>Bacteroidota</taxon>
        <taxon>Cytophagia</taxon>
        <taxon>Cytophagales</taxon>
        <taxon>Reichenbachiellaceae</taxon>
        <taxon>Ekhidna</taxon>
    </lineage>
</organism>